<protein>
    <submittedName>
        <fullName evidence="3">Glycosyl transferase, group 1</fullName>
    </submittedName>
</protein>
<sequence length="383" mass="42146" precursor="true">MKDARNRGGRRVDLLFDARHIRQSGIGTYIRTQLPYLEEAADRDGQTLAVLADPQAVPALRPSTELILASPAQAPMYSAAEQSVWRRAFEAARPRAVWLPHYPYPLARFLPGNRRTALYVTVHDTIHLLPEAISGQSRARRLYARAMLGADARFCRRIFTVSEATATTLRDIEPSAPVLVTPIPVDEVWLDPVDPALSPVGGRYLLYVGNTKIYKNLPLVLEVFADLTDEIPHKLVIAGGGATLRTMDDRVRRLAEDNPDRVLVTGQLPFAALRSLVASAELLIMPSLYEGAGLPPLEAMASRTPVLASDIPSIRETCGDGAEFFDPHRPTELADLLRRYCSDDASRADLARRGHAHVLARQQQIRPTAAADAIFGELVGSRT</sequence>
<evidence type="ECO:0000259" key="2">
    <source>
        <dbReference type="Pfam" id="PF00534"/>
    </source>
</evidence>
<dbReference type="SUPFAM" id="SSF53756">
    <property type="entry name" value="UDP-Glycosyltransferase/glycogen phosphorylase"/>
    <property type="match status" value="1"/>
</dbReference>
<name>A0A5Q5BMN0_MYCSS</name>
<dbReference type="Gene3D" id="3.40.50.2000">
    <property type="entry name" value="Glycogen Phosphorylase B"/>
    <property type="match status" value="2"/>
</dbReference>
<evidence type="ECO:0000313" key="3">
    <source>
        <dbReference type="EMBL" id="ABG09693.1"/>
    </source>
</evidence>
<dbReference type="KEGG" id="mmc:Mmcs_3586"/>
<dbReference type="CDD" id="cd03809">
    <property type="entry name" value="GT4_MtfB-like"/>
    <property type="match status" value="1"/>
</dbReference>
<dbReference type="InterPro" id="IPR001296">
    <property type="entry name" value="Glyco_trans_1"/>
</dbReference>
<proteinExistence type="predicted"/>
<keyword evidence="1 3" id="KW-0808">Transferase</keyword>
<reference evidence="3" key="1">
    <citation type="submission" date="2006-06" db="EMBL/GenBank/DDBJ databases">
        <title>Complete sequence of chromosome of Mycobacterium sp. MCS.</title>
        <authorList>
            <consortium name="US DOE Joint Genome Institute"/>
            <person name="Copeland A."/>
            <person name="Lucas S."/>
            <person name="Lapidus A."/>
            <person name="Barry K."/>
            <person name="Detter J.C."/>
            <person name="Glavina del Rio T."/>
            <person name="Hammon N."/>
            <person name="Israni S."/>
            <person name="Dalin E."/>
            <person name="Tice H."/>
            <person name="Pitluck S."/>
            <person name="Martinez M."/>
            <person name="Schmutz J."/>
            <person name="Larimer F."/>
            <person name="Land M."/>
            <person name="Hauser L."/>
            <person name="Kyrpides N."/>
            <person name="Kim E."/>
            <person name="Miller C.D."/>
            <person name="Hughes J.E."/>
            <person name="Anderson A.J."/>
            <person name="Sims R.C."/>
            <person name="Richardson P."/>
        </authorList>
    </citation>
    <scope>NUCLEOTIDE SEQUENCE [LARGE SCALE GENOMIC DNA]</scope>
    <source>
        <strain evidence="3">MCS</strain>
    </source>
</reference>
<dbReference type="GO" id="GO:0009103">
    <property type="term" value="P:lipopolysaccharide biosynthetic process"/>
    <property type="evidence" value="ECO:0007669"/>
    <property type="project" value="TreeGrafter"/>
</dbReference>
<gene>
    <name evidence="3" type="ordered locus">Mmcs_3586</name>
</gene>
<dbReference type="Pfam" id="PF00534">
    <property type="entry name" value="Glycos_transf_1"/>
    <property type="match status" value="1"/>
</dbReference>
<dbReference type="PANTHER" id="PTHR46401:SF2">
    <property type="entry name" value="GLYCOSYLTRANSFERASE WBBK-RELATED"/>
    <property type="match status" value="1"/>
</dbReference>
<dbReference type="PANTHER" id="PTHR46401">
    <property type="entry name" value="GLYCOSYLTRANSFERASE WBBK-RELATED"/>
    <property type="match status" value="1"/>
</dbReference>
<organism evidence="3">
    <name type="scientific">Mycobacterium sp. (strain MCS)</name>
    <dbReference type="NCBI Taxonomy" id="164756"/>
    <lineage>
        <taxon>Bacteria</taxon>
        <taxon>Bacillati</taxon>
        <taxon>Actinomycetota</taxon>
        <taxon>Actinomycetes</taxon>
        <taxon>Mycobacteriales</taxon>
        <taxon>Mycobacteriaceae</taxon>
        <taxon>Mycobacterium</taxon>
    </lineage>
</organism>
<dbReference type="EMBL" id="CP000384">
    <property type="protein sequence ID" value="ABG09693.1"/>
    <property type="molecule type" value="Genomic_DNA"/>
</dbReference>
<dbReference type="GO" id="GO:0016757">
    <property type="term" value="F:glycosyltransferase activity"/>
    <property type="evidence" value="ECO:0007669"/>
    <property type="project" value="InterPro"/>
</dbReference>
<evidence type="ECO:0000256" key="1">
    <source>
        <dbReference type="ARBA" id="ARBA00022679"/>
    </source>
</evidence>
<feature type="domain" description="Glycosyl transferase family 1" evidence="2">
    <location>
        <begin position="199"/>
        <end position="354"/>
    </location>
</feature>
<accession>A0A5Q5BMN0</accession>
<dbReference type="AlphaFoldDB" id="A0A5Q5BMN0"/>